<sequence length="315" mass="34656">MTRTIIPKPGTGKGLATFNLEVEEKKTVSPKAYLTNVKISSKEIVKAKIDRYWNQPLSIERIEPDMEDKSSWEIWSDKNDEAFGIIITTLTNEQAGMFIGETNAKKDLGILESELGKGSGLVVELVFSLKMVILTPTMDLWLAHIHAGVWLGTGGVESSTIGQWLDYREGASESISDLVGPGHPPQSGGLITGRVSESILDSGLLLSRPKVASGSSLHLKITKAGVLYFVFTIVYNPLSQHDWCGTVGIPILHYYVAGQPYKRGFYCSDSSIHYPLRDSTVSDALLNRVGYFLPLFTVSSISFLINRYMATFLST</sequence>
<dbReference type="EMBL" id="CP092864">
    <property type="protein sequence ID" value="UYV62882.1"/>
    <property type="molecule type" value="Genomic_DNA"/>
</dbReference>
<evidence type="ECO:0000313" key="2">
    <source>
        <dbReference type="Proteomes" id="UP001235939"/>
    </source>
</evidence>
<gene>
    <name evidence="1" type="ORF">LAZ67_2002232</name>
</gene>
<evidence type="ECO:0000313" key="1">
    <source>
        <dbReference type="EMBL" id="UYV62882.1"/>
    </source>
</evidence>
<name>A0ABY6K5E3_9ARAC</name>
<protein>
    <submittedName>
        <fullName evidence="1">PPAP2A</fullName>
    </submittedName>
</protein>
<proteinExistence type="predicted"/>
<reference evidence="1 2" key="1">
    <citation type="submission" date="2022-01" db="EMBL/GenBank/DDBJ databases">
        <title>A chromosomal length assembly of Cordylochernes scorpioides.</title>
        <authorList>
            <person name="Zeh D."/>
            <person name="Zeh J."/>
        </authorList>
    </citation>
    <scope>NUCLEOTIDE SEQUENCE [LARGE SCALE GENOMIC DNA]</scope>
    <source>
        <strain evidence="1">IN4F17</strain>
        <tissue evidence="1">Whole Body</tissue>
    </source>
</reference>
<organism evidence="1 2">
    <name type="scientific">Cordylochernes scorpioides</name>
    <dbReference type="NCBI Taxonomy" id="51811"/>
    <lineage>
        <taxon>Eukaryota</taxon>
        <taxon>Metazoa</taxon>
        <taxon>Ecdysozoa</taxon>
        <taxon>Arthropoda</taxon>
        <taxon>Chelicerata</taxon>
        <taxon>Arachnida</taxon>
        <taxon>Pseudoscorpiones</taxon>
        <taxon>Cheliferoidea</taxon>
        <taxon>Chernetidae</taxon>
        <taxon>Cordylochernes</taxon>
    </lineage>
</organism>
<dbReference type="Proteomes" id="UP001235939">
    <property type="component" value="Chromosome 02"/>
</dbReference>
<accession>A0ABY6K5E3</accession>
<keyword evidence="2" id="KW-1185">Reference proteome</keyword>